<dbReference type="InterPro" id="IPR010982">
    <property type="entry name" value="Lambda_DNA-bd_dom_sf"/>
</dbReference>
<dbReference type="Proteomes" id="UP000220629">
    <property type="component" value="Unassembled WGS sequence"/>
</dbReference>
<dbReference type="RefSeq" id="WP_036032382.1">
    <property type="nucleotide sequence ID" value="NZ_CADEPO010000007.1"/>
</dbReference>
<dbReference type="PROSITE" id="PS50943">
    <property type="entry name" value="HTH_CROC1"/>
    <property type="match status" value="1"/>
</dbReference>
<dbReference type="AlphaFoldDB" id="A0A118P062"/>
<dbReference type="InterPro" id="IPR001387">
    <property type="entry name" value="Cro/C1-type_HTH"/>
</dbReference>
<organism evidence="2 3">
    <name type="scientific">Burkholderia gladioli</name>
    <name type="common">Pseudomonas marginata</name>
    <name type="synonym">Phytomonas marginata</name>
    <dbReference type="NCBI Taxonomy" id="28095"/>
    <lineage>
        <taxon>Bacteria</taxon>
        <taxon>Pseudomonadati</taxon>
        <taxon>Pseudomonadota</taxon>
        <taxon>Betaproteobacteria</taxon>
        <taxon>Burkholderiales</taxon>
        <taxon>Burkholderiaceae</taxon>
        <taxon>Burkholderia</taxon>
    </lineage>
</organism>
<name>A0A118P062_BURGA</name>
<sequence length="87" mass="9790">MALILAPQKLMSALQLGQLLKSARKRRKLTQAQVGTRLGLSQNRISHLEQHPEELSFRQLLGWCAVVGLELRLGEPDHSPPGDELEW</sequence>
<dbReference type="EMBL" id="PDDY01000001">
    <property type="protein sequence ID" value="PEH41263.1"/>
    <property type="molecule type" value="Genomic_DNA"/>
</dbReference>
<evidence type="ECO:0000259" key="1">
    <source>
        <dbReference type="PROSITE" id="PS50943"/>
    </source>
</evidence>
<reference evidence="3" key="1">
    <citation type="submission" date="2017-09" db="EMBL/GenBank/DDBJ databases">
        <title>FDA dAtabase for Regulatory Grade micrObial Sequences (FDA-ARGOS): Supporting development and validation of Infectious Disease Dx tests.</title>
        <authorList>
            <person name="Minogue T."/>
            <person name="Wolcott M."/>
            <person name="Wasieloski L."/>
            <person name="Aguilar W."/>
            <person name="Moore D."/>
            <person name="Tallon L."/>
            <person name="Sadzewicz L."/>
            <person name="Ott S."/>
            <person name="Zhao X."/>
            <person name="Nagaraj S."/>
            <person name="Vavikolanu K."/>
            <person name="Aluvathingal J."/>
            <person name="Nadendla S."/>
            <person name="Sichtig H."/>
        </authorList>
    </citation>
    <scope>NUCLEOTIDE SEQUENCE [LARGE SCALE GENOMIC DNA]</scope>
    <source>
        <strain evidence="3">FDAARGOS_390</strain>
    </source>
</reference>
<accession>A0A118P062</accession>
<dbReference type="Pfam" id="PF13560">
    <property type="entry name" value="HTH_31"/>
    <property type="match status" value="1"/>
</dbReference>
<dbReference type="SMART" id="SM00530">
    <property type="entry name" value="HTH_XRE"/>
    <property type="match status" value="1"/>
</dbReference>
<gene>
    <name evidence="2" type="ORF">CRM94_03290</name>
</gene>
<protein>
    <submittedName>
        <fullName evidence="2">Transcriptional regulator</fullName>
    </submittedName>
</protein>
<dbReference type="SUPFAM" id="SSF47413">
    <property type="entry name" value="lambda repressor-like DNA-binding domains"/>
    <property type="match status" value="1"/>
</dbReference>
<dbReference type="CDD" id="cd00093">
    <property type="entry name" value="HTH_XRE"/>
    <property type="match status" value="1"/>
</dbReference>
<feature type="domain" description="HTH cro/C1-type" evidence="1">
    <location>
        <begin position="20"/>
        <end position="50"/>
    </location>
</feature>
<dbReference type="Gene3D" id="1.10.260.40">
    <property type="entry name" value="lambda repressor-like DNA-binding domains"/>
    <property type="match status" value="1"/>
</dbReference>
<comment type="caution">
    <text evidence="2">The sequence shown here is derived from an EMBL/GenBank/DDBJ whole genome shotgun (WGS) entry which is preliminary data.</text>
</comment>
<proteinExistence type="predicted"/>
<evidence type="ECO:0000313" key="2">
    <source>
        <dbReference type="EMBL" id="PEH41263.1"/>
    </source>
</evidence>
<dbReference type="GO" id="GO:0003677">
    <property type="term" value="F:DNA binding"/>
    <property type="evidence" value="ECO:0007669"/>
    <property type="project" value="InterPro"/>
</dbReference>
<evidence type="ECO:0000313" key="3">
    <source>
        <dbReference type="Proteomes" id="UP000220629"/>
    </source>
</evidence>